<reference evidence="2 3" key="1">
    <citation type="submission" date="2018-06" db="EMBL/GenBank/DDBJ databases">
        <title>Comparative genomics reveals the genomic features of Rhizophagus irregularis, R. cerebriforme, R. diaphanum and Gigaspora rosea, and their symbiotic lifestyle signature.</title>
        <authorList>
            <person name="Morin E."/>
            <person name="San Clemente H."/>
            <person name="Chen E.C.H."/>
            <person name="De La Providencia I."/>
            <person name="Hainaut M."/>
            <person name="Kuo A."/>
            <person name="Kohler A."/>
            <person name="Murat C."/>
            <person name="Tang N."/>
            <person name="Roy S."/>
            <person name="Loubradou J."/>
            <person name="Henrissat B."/>
            <person name="Grigoriev I.V."/>
            <person name="Corradi N."/>
            <person name="Roux C."/>
            <person name="Martin F.M."/>
        </authorList>
    </citation>
    <scope>NUCLEOTIDE SEQUENCE [LARGE SCALE GENOMIC DNA]</scope>
    <source>
        <strain evidence="2 3">DAOM 194757</strain>
    </source>
</reference>
<name>A0A397VYG8_9GLOM</name>
<sequence>MSNIIITWIVKRQEIIFAMSTKNPEESIVKIEEDEEVKELYLATSPFGDFVIEFGQMDLITSKNKLRWSVAVSDKLYIDKPSKSTARLLAISCISKDDMTYNYRTYRQYRTYKEDPDNISGFTIVFFINQDNLIEPKLTIPVNNHGGQVKLFSEYKVKERSDKNSKNTDKKNTNEDYQI</sequence>
<evidence type="ECO:0000256" key="1">
    <source>
        <dbReference type="SAM" id="MobiDB-lite"/>
    </source>
</evidence>
<organism evidence="2 3">
    <name type="scientific">Gigaspora rosea</name>
    <dbReference type="NCBI Taxonomy" id="44941"/>
    <lineage>
        <taxon>Eukaryota</taxon>
        <taxon>Fungi</taxon>
        <taxon>Fungi incertae sedis</taxon>
        <taxon>Mucoromycota</taxon>
        <taxon>Glomeromycotina</taxon>
        <taxon>Glomeromycetes</taxon>
        <taxon>Diversisporales</taxon>
        <taxon>Gigasporaceae</taxon>
        <taxon>Gigaspora</taxon>
    </lineage>
</organism>
<dbReference type="EMBL" id="QKWP01000119">
    <property type="protein sequence ID" value="RIB26871.1"/>
    <property type="molecule type" value="Genomic_DNA"/>
</dbReference>
<comment type="caution">
    <text evidence="2">The sequence shown here is derived from an EMBL/GenBank/DDBJ whole genome shotgun (WGS) entry which is preliminary data.</text>
</comment>
<dbReference type="AlphaFoldDB" id="A0A397VYG8"/>
<dbReference type="Proteomes" id="UP000266673">
    <property type="component" value="Unassembled WGS sequence"/>
</dbReference>
<evidence type="ECO:0000313" key="2">
    <source>
        <dbReference type="EMBL" id="RIB26871.1"/>
    </source>
</evidence>
<feature type="region of interest" description="Disordered" evidence="1">
    <location>
        <begin position="160"/>
        <end position="179"/>
    </location>
</feature>
<evidence type="ECO:0000313" key="3">
    <source>
        <dbReference type="Proteomes" id="UP000266673"/>
    </source>
</evidence>
<gene>
    <name evidence="2" type="ORF">C2G38_2138086</name>
</gene>
<keyword evidence="3" id="KW-1185">Reference proteome</keyword>
<accession>A0A397VYG8</accession>
<protein>
    <submittedName>
        <fullName evidence="2">Uncharacterized protein</fullName>
    </submittedName>
</protein>
<proteinExistence type="predicted"/>